<feature type="region of interest" description="Disordered" evidence="1">
    <location>
        <begin position="109"/>
        <end position="159"/>
    </location>
</feature>
<dbReference type="AlphaFoldDB" id="A0A448WRK4"/>
<accession>A0A448WRK4</accession>
<dbReference type="Proteomes" id="UP000784294">
    <property type="component" value="Unassembled WGS sequence"/>
</dbReference>
<gene>
    <name evidence="2" type="ORF">PXEA_LOCUS11917</name>
</gene>
<reference evidence="2" key="1">
    <citation type="submission" date="2018-11" db="EMBL/GenBank/DDBJ databases">
        <authorList>
            <consortium name="Pathogen Informatics"/>
        </authorList>
    </citation>
    <scope>NUCLEOTIDE SEQUENCE</scope>
</reference>
<sequence length="159" mass="17431">MLNLSLIQELLLRLPEGTARLNRISRLAWCLSRCTHIITGFVDPATITDEPVIEAGEDGLESPDQPAPDNLDLTDAVEAVERLNTETPPIGFLTPEQLISEACLAANVPSSQTDWDSKPETRSSQCSVQESLSKRLHESLGESPTQQEDLDKPEDSKVP</sequence>
<dbReference type="EMBL" id="CAAALY010037221">
    <property type="protein sequence ID" value="VEL18477.1"/>
    <property type="molecule type" value="Genomic_DNA"/>
</dbReference>
<proteinExistence type="predicted"/>
<evidence type="ECO:0000313" key="3">
    <source>
        <dbReference type="Proteomes" id="UP000784294"/>
    </source>
</evidence>
<feature type="compositionally biased region" description="Polar residues" evidence="1">
    <location>
        <begin position="122"/>
        <end position="131"/>
    </location>
</feature>
<organism evidence="2 3">
    <name type="scientific">Protopolystoma xenopodis</name>
    <dbReference type="NCBI Taxonomy" id="117903"/>
    <lineage>
        <taxon>Eukaryota</taxon>
        <taxon>Metazoa</taxon>
        <taxon>Spiralia</taxon>
        <taxon>Lophotrochozoa</taxon>
        <taxon>Platyhelminthes</taxon>
        <taxon>Monogenea</taxon>
        <taxon>Polyopisthocotylea</taxon>
        <taxon>Polystomatidea</taxon>
        <taxon>Polystomatidae</taxon>
        <taxon>Protopolystoma</taxon>
    </lineage>
</organism>
<keyword evidence="3" id="KW-1185">Reference proteome</keyword>
<feature type="compositionally biased region" description="Basic and acidic residues" evidence="1">
    <location>
        <begin position="149"/>
        <end position="159"/>
    </location>
</feature>
<evidence type="ECO:0000313" key="2">
    <source>
        <dbReference type="EMBL" id="VEL18477.1"/>
    </source>
</evidence>
<comment type="caution">
    <text evidence="2">The sequence shown here is derived from an EMBL/GenBank/DDBJ whole genome shotgun (WGS) entry which is preliminary data.</text>
</comment>
<evidence type="ECO:0000256" key="1">
    <source>
        <dbReference type="SAM" id="MobiDB-lite"/>
    </source>
</evidence>
<name>A0A448WRK4_9PLAT</name>
<protein>
    <submittedName>
        <fullName evidence="2">Uncharacterized protein</fullName>
    </submittedName>
</protein>